<keyword evidence="2" id="KW-0472">Membrane</keyword>
<dbReference type="OrthoDB" id="4698148at2"/>
<name>A0A1H1QRI9_9ACTN</name>
<dbReference type="RefSeq" id="WP_091521860.1">
    <property type="nucleotide sequence ID" value="NZ_LT629772.1"/>
</dbReference>
<feature type="transmembrane region" description="Helical" evidence="2">
    <location>
        <begin position="103"/>
        <end position="123"/>
    </location>
</feature>
<accession>A0A1H1QRI9</accession>
<dbReference type="SUPFAM" id="SSF103473">
    <property type="entry name" value="MFS general substrate transporter"/>
    <property type="match status" value="1"/>
</dbReference>
<sequence>MSGTPIPDDNRRHRSRPAPVKPWWRRPWIVPLAIATIAFLIYALPPYVSLDPATSRIDVPAAPIYYPALVIHIFAGSVMLCCAVLQLWPWLRRRHLPVHRWSGRLYMICAIPVFFGGLIVAQFPQGGPVQQVANTMLGLLFGTTTALGYRAVRQRRIGDHREWMIRSFALASSIVANRVWTVICVAILSPNDEPDGLTAAIGIATWLSWVVNLIIAEAWLHRRNGRRQRPARRDNAPRTSDSSSDSDQHSRPVAAAGPLATEPQQ</sequence>
<dbReference type="AlphaFoldDB" id="A0A1H1QRI9"/>
<reference evidence="3 4" key="1">
    <citation type="submission" date="2016-10" db="EMBL/GenBank/DDBJ databases">
        <authorList>
            <person name="de Groot N.N."/>
        </authorList>
    </citation>
    <scope>NUCLEOTIDE SEQUENCE [LARGE SCALE GENOMIC DNA]</scope>
    <source>
        <strain evidence="3 4">DSM 21800</strain>
    </source>
</reference>
<dbReference type="STRING" id="630515.SAMN04489812_1364"/>
<evidence type="ECO:0000313" key="3">
    <source>
        <dbReference type="EMBL" id="SDS26088.1"/>
    </source>
</evidence>
<organism evidence="3 4">
    <name type="scientific">Microlunatus soli</name>
    <dbReference type="NCBI Taxonomy" id="630515"/>
    <lineage>
        <taxon>Bacteria</taxon>
        <taxon>Bacillati</taxon>
        <taxon>Actinomycetota</taxon>
        <taxon>Actinomycetes</taxon>
        <taxon>Propionibacteriales</taxon>
        <taxon>Propionibacteriaceae</taxon>
        <taxon>Microlunatus</taxon>
    </lineage>
</organism>
<keyword evidence="4" id="KW-1185">Reference proteome</keyword>
<feature type="transmembrane region" description="Helical" evidence="2">
    <location>
        <begin position="23"/>
        <end position="44"/>
    </location>
</feature>
<dbReference type="Pfam" id="PF10067">
    <property type="entry name" value="DUF2306"/>
    <property type="match status" value="1"/>
</dbReference>
<evidence type="ECO:0000256" key="2">
    <source>
        <dbReference type="SAM" id="Phobius"/>
    </source>
</evidence>
<keyword evidence="2" id="KW-0812">Transmembrane</keyword>
<dbReference type="InterPro" id="IPR018750">
    <property type="entry name" value="DUF2306_membrane"/>
</dbReference>
<dbReference type="InterPro" id="IPR036259">
    <property type="entry name" value="MFS_trans_sf"/>
</dbReference>
<keyword evidence="2" id="KW-1133">Transmembrane helix</keyword>
<feature type="transmembrane region" description="Helical" evidence="2">
    <location>
        <begin position="64"/>
        <end position="91"/>
    </location>
</feature>
<gene>
    <name evidence="3" type="ORF">SAMN04489812_1364</name>
</gene>
<evidence type="ECO:0000256" key="1">
    <source>
        <dbReference type="SAM" id="MobiDB-lite"/>
    </source>
</evidence>
<feature type="transmembrane region" description="Helical" evidence="2">
    <location>
        <begin position="135"/>
        <end position="152"/>
    </location>
</feature>
<feature type="transmembrane region" description="Helical" evidence="2">
    <location>
        <begin position="200"/>
        <end position="220"/>
    </location>
</feature>
<dbReference type="Proteomes" id="UP000199103">
    <property type="component" value="Chromosome I"/>
</dbReference>
<protein>
    <submittedName>
        <fullName evidence="3">Predicted membrane protein</fullName>
    </submittedName>
</protein>
<evidence type="ECO:0000313" key="4">
    <source>
        <dbReference type="Proteomes" id="UP000199103"/>
    </source>
</evidence>
<dbReference type="EMBL" id="LT629772">
    <property type="protein sequence ID" value="SDS26088.1"/>
    <property type="molecule type" value="Genomic_DNA"/>
</dbReference>
<feature type="transmembrane region" description="Helical" evidence="2">
    <location>
        <begin position="164"/>
        <end position="188"/>
    </location>
</feature>
<feature type="region of interest" description="Disordered" evidence="1">
    <location>
        <begin position="225"/>
        <end position="265"/>
    </location>
</feature>
<proteinExistence type="predicted"/>